<dbReference type="InterPro" id="IPR012875">
    <property type="entry name" value="SDHF4"/>
</dbReference>
<protein>
    <recommendedName>
        <fullName evidence="2">Succinate dehydrogenase assembly factor 4, mitochondrial</fullName>
    </recommendedName>
</protein>
<sequence>MAPRGLQTITVAGRTAATSLRSSPSSSLLLATLARTAVATPSGPVLAARTFSFTRLRPLSTTSAPPSDAFSRPAPPSLPPHLQREFEELIKRVQTPAASDVKLEEGEEVLHPDLRRKPKPQFEGDRNPETGEVGGPKNDPLTHGDWSYSGRATDF</sequence>
<evidence type="ECO:0000256" key="3">
    <source>
        <dbReference type="SAM" id="MobiDB-lite"/>
    </source>
</evidence>
<organism evidence="4 5">
    <name type="scientific">Rhodotorula toruloides</name>
    <name type="common">Yeast</name>
    <name type="synonym">Rhodosporidium toruloides</name>
    <dbReference type="NCBI Taxonomy" id="5286"/>
    <lineage>
        <taxon>Eukaryota</taxon>
        <taxon>Fungi</taxon>
        <taxon>Dikarya</taxon>
        <taxon>Basidiomycota</taxon>
        <taxon>Pucciniomycotina</taxon>
        <taxon>Microbotryomycetes</taxon>
        <taxon>Sporidiobolales</taxon>
        <taxon>Sporidiobolaceae</taxon>
        <taxon>Rhodotorula</taxon>
    </lineage>
</organism>
<evidence type="ECO:0000256" key="2">
    <source>
        <dbReference type="ARBA" id="ARBA00022170"/>
    </source>
</evidence>
<feature type="region of interest" description="Disordered" evidence="3">
    <location>
        <begin position="58"/>
        <end position="81"/>
    </location>
</feature>
<dbReference type="EMBL" id="BJWK01000007">
    <property type="protein sequence ID" value="GEM09362.1"/>
    <property type="molecule type" value="Genomic_DNA"/>
</dbReference>
<feature type="region of interest" description="Disordered" evidence="3">
    <location>
        <begin position="93"/>
        <end position="155"/>
    </location>
</feature>
<proteinExistence type="inferred from homology"/>
<dbReference type="AlphaFoldDB" id="A0A511KG93"/>
<dbReference type="Pfam" id="PF07896">
    <property type="entry name" value="DUF1674"/>
    <property type="match status" value="1"/>
</dbReference>
<name>A0A511KG93_RHOTO</name>
<dbReference type="GO" id="GO:0005739">
    <property type="term" value="C:mitochondrion"/>
    <property type="evidence" value="ECO:0007669"/>
    <property type="project" value="TreeGrafter"/>
</dbReference>
<dbReference type="GO" id="GO:0034553">
    <property type="term" value="P:mitochondrial respiratory chain complex II assembly"/>
    <property type="evidence" value="ECO:0007669"/>
    <property type="project" value="TreeGrafter"/>
</dbReference>
<accession>A0A511KG93</accession>
<feature type="compositionally biased region" description="Basic and acidic residues" evidence="3">
    <location>
        <begin position="101"/>
        <end position="129"/>
    </location>
</feature>
<comment type="caution">
    <text evidence="4">The sequence shown here is derived from an EMBL/GenBank/DDBJ whole genome shotgun (WGS) entry which is preliminary data.</text>
</comment>
<reference evidence="4 5" key="1">
    <citation type="submission" date="2019-07" db="EMBL/GenBank/DDBJ databases">
        <title>Rhodotorula toruloides NBRC10032 genome sequencing.</title>
        <authorList>
            <person name="Shida Y."/>
            <person name="Takaku H."/>
            <person name="Ogasawara W."/>
            <person name="Mori K."/>
        </authorList>
    </citation>
    <scope>NUCLEOTIDE SEQUENCE [LARGE SCALE GENOMIC DNA]</scope>
    <source>
        <strain evidence="4 5">NBRC10032</strain>
    </source>
</reference>
<dbReference type="PANTHER" id="PTHR28524:SF3">
    <property type="entry name" value="SUCCINATE DEHYDROGENASE ASSEMBLY FACTOR 4, MITOCHONDRIAL"/>
    <property type="match status" value="1"/>
</dbReference>
<dbReference type="OrthoDB" id="201362at2759"/>
<gene>
    <name evidence="4" type="ORF">Rt10032_c07g3379</name>
</gene>
<evidence type="ECO:0000256" key="1">
    <source>
        <dbReference type="ARBA" id="ARBA00005701"/>
    </source>
</evidence>
<evidence type="ECO:0000313" key="5">
    <source>
        <dbReference type="Proteomes" id="UP000321518"/>
    </source>
</evidence>
<comment type="similarity">
    <text evidence="1">Belongs to the SDHAF4 family.</text>
</comment>
<dbReference type="Proteomes" id="UP000321518">
    <property type="component" value="Unassembled WGS sequence"/>
</dbReference>
<evidence type="ECO:0000313" key="4">
    <source>
        <dbReference type="EMBL" id="GEM09362.1"/>
    </source>
</evidence>
<dbReference type="PANTHER" id="PTHR28524">
    <property type="entry name" value="SUCCINATE DEHYDROGENASE ASSEMBLY FACTOR 4, MITOCHONDRIAL"/>
    <property type="match status" value="1"/>
</dbReference>